<feature type="region of interest" description="Disordered" evidence="1">
    <location>
        <begin position="1724"/>
        <end position="1748"/>
    </location>
</feature>
<reference evidence="2 3" key="1">
    <citation type="journal article" date="2021" name="Elife">
        <title>Chloroplast acquisition without the gene transfer in kleptoplastic sea slugs, Plakobranchus ocellatus.</title>
        <authorList>
            <person name="Maeda T."/>
            <person name="Takahashi S."/>
            <person name="Yoshida T."/>
            <person name="Shimamura S."/>
            <person name="Takaki Y."/>
            <person name="Nagai Y."/>
            <person name="Toyoda A."/>
            <person name="Suzuki Y."/>
            <person name="Arimoto A."/>
            <person name="Ishii H."/>
            <person name="Satoh N."/>
            <person name="Nishiyama T."/>
            <person name="Hasebe M."/>
            <person name="Maruyama T."/>
            <person name="Minagawa J."/>
            <person name="Obokata J."/>
            <person name="Shigenobu S."/>
        </authorList>
    </citation>
    <scope>NUCLEOTIDE SEQUENCE [LARGE SCALE GENOMIC DNA]</scope>
</reference>
<evidence type="ECO:0000313" key="3">
    <source>
        <dbReference type="Proteomes" id="UP000762676"/>
    </source>
</evidence>
<feature type="compositionally biased region" description="Polar residues" evidence="1">
    <location>
        <begin position="1880"/>
        <end position="1889"/>
    </location>
</feature>
<feature type="region of interest" description="Disordered" evidence="1">
    <location>
        <begin position="1776"/>
        <end position="1819"/>
    </location>
</feature>
<comment type="caution">
    <text evidence="2">The sequence shown here is derived from an EMBL/GenBank/DDBJ whole genome shotgun (WGS) entry which is preliminary data.</text>
</comment>
<organism evidence="2 3">
    <name type="scientific">Elysia marginata</name>
    <dbReference type="NCBI Taxonomy" id="1093978"/>
    <lineage>
        <taxon>Eukaryota</taxon>
        <taxon>Metazoa</taxon>
        <taxon>Spiralia</taxon>
        <taxon>Lophotrochozoa</taxon>
        <taxon>Mollusca</taxon>
        <taxon>Gastropoda</taxon>
        <taxon>Heterobranchia</taxon>
        <taxon>Euthyneura</taxon>
        <taxon>Panpulmonata</taxon>
        <taxon>Sacoglossa</taxon>
        <taxon>Placobranchoidea</taxon>
        <taxon>Plakobranchidae</taxon>
        <taxon>Elysia</taxon>
    </lineage>
</organism>
<feature type="compositionally biased region" description="Basic and acidic residues" evidence="1">
    <location>
        <begin position="911"/>
        <end position="920"/>
    </location>
</feature>
<evidence type="ECO:0000313" key="2">
    <source>
        <dbReference type="EMBL" id="GFS15842.1"/>
    </source>
</evidence>
<feature type="region of interest" description="Disordered" evidence="1">
    <location>
        <begin position="1874"/>
        <end position="1895"/>
    </location>
</feature>
<feature type="compositionally biased region" description="Polar residues" evidence="1">
    <location>
        <begin position="78"/>
        <end position="100"/>
    </location>
</feature>
<feature type="region of interest" description="Disordered" evidence="1">
    <location>
        <begin position="338"/>
        <end position="361"/>
    </location>
</feature>
<feature type="region of interest" description="Disordered" evidence="1">
    <location>
        <begin position="1254"/>
        <end position="1279"/>
    </location>
</feature>
<sequence>MSDNLPIICADQLTKAVNLAAAGTLTALDGENDDEEDPLKGKTVREKPFKVTEPSSPLSTLKLLEALSSSMTSNLPKLSQLDSDNHTSPATSFITNSFSNKVRPRAIPQNSTPRPTVKKYSNRKNYKLLPPVIPCQIGAGVRKIRPSSLQQRQQLMTFNPHLKSASANDLIGLQVRPLSVAGSGVMLMSPSISHVSPNLSKPLTGKTTAHVSSISVQGNDVFTKTPSTQSLFIQSKAPLKAVSSLSTGCSNAANLPRQPPSNFQAGSKLQSTFNNRQQLEIKAASQNLVSPTATAFSKTEQCLKEGTLHTAFDPSKAMIVSPICSGERFSQNSSMVQANSMPVSSSTNKEISPNESTGMKTVRDPLKDLASIASKSLYVPILPQPPVDNTTVGRVGQLIFQNGSLQMIQPNGSLQTIAFVHPQIINSPTVDSNQFNNNLILRPGSEKLSTNLDLTVGSSTSAINGHPTTNNSSFPVITMMPPQPNTSTSLLSSSNVTTVTTSKSPNNFVRTTSIPEPQHALSSAKSLQKSHLTFAIAGSPRLNVAQNLQSSVPSTSSESPPRAALQYLAKLLVPQNSSEPLKSLTVITQRKANETEGANKQPTNHDMKIEANNVEVDKNNQGSSLPVVSNNSYSLLRSGSLKFGATLPNQNLNTNTSTILGKTVLSSSTLSTNWSSNLDQVSTTIQPSLPNNLNSHSQASSLPFAHQNLYSECSMFAEQSDAERDNASATAVAAAAMMSLSQTADPMPSRCDTIGTNLATQHAAFSETYIPSSSPSKVSLHESTSLPSYGNVPSLLSSNTSETPAVNADQNSSKAPLLNSTISKVKEIPSQPPIAKQLDGSFLVPSTCGKKLIVSPGGIKHLQSILRQRGMSEGYFVITSPRATHHSSPAPCHESSEPQGKLDVPFGNENHNSEAPKNLEKQNTAQKPPKDKETTSISGVKDKESQRKLWSNVDINNSGSKKILSREDIEMEDSDDSSSISGSSSAALVIETGEEEEQEGAHQSPRNSKKPFVSTQDVETSMMANDQGRDDIIPQAVKTTKTSEVSPCSDVVDKFHDNSCIPQSPLSLSDLVRQQANRSGLLLGDKDPDYSCFKSPGTATKEMFDAVRESSVSVSTGFALPTPVSLTQASPSEHSQQSPAESVIENDIGPDYRRSVFTPGSLLPVDLSYERDSHLADNSRSEHESVLAQSPPKVSTSATNEPSPKSPFMSSANMADHVTPLNPPMTPNTMLINLLNRVPTPLLTNNQDLLTLPSSQESRTFEPGSASKPRISLHEKRDESMHYSEKRCTFNDGQYADSLAANSLFPESRKSMDVEQTPFDPPQNALELIASNYTVANNSHENRPDAVNHIQHFPLQSMDTRDESFERSAYTGSSQSLQREFPVNFLSNSCSEKMYQDSMQSCDHLLVTVNLDSDTPAYTVHVSQSQEDYARASKQPFHIANNAICSHYLTQASHNLQYNTFTSATEDTVEASYTGKSADTDILRHLITSTNTSYPSQSHQTIPEVSNDTSNGNFTLIGRQQQLSHFPPRVYSLFTNQPKTIQSSSAQAEQRLGFSDQADPQFSHTAGKSSSDPPCTFSDTSISFKKAAFPCVISNSQINESLHLHDHESGLEAIENLPYVAENINKPSMPLSHGFKTTGKHIQHFHSDSQDSNIYFNNTPHQASLQTLGQNSEHRFHSSEDQVVNSYEQEQNIQNFVQSNQEQDLASVYEQGHQVYGQADQENLQTYNPNNSQSRMQTFDQNEPQQKSLQDFDRIEHERNLHSFSTAKHPQSIQAFEQHPDPHGINYNMESMPPPPNAPSDHGYSSSSMPPQDSARMFAPQPDQMNYMMDQQYPPEPSTYFTSSTGGGVASTMPSLFSEQCAIGSEAPVLDGGNNHHSHPCSSSFNHASQGKYAL</sequence>
<keyword evidence="3" id="KW-1185">Reference proteome</keyword>
<proteinExistence type="predicted"/>
<evidence type="ECO:0000256" key="1">
    <source>
        <dbReference type="SAM" id="MobiDB-lite"/>
    </source>
</evidence>
<feature type="region of interest" description="Disordered" evidence="1">
    <location>
        <begin position="1490"/>
        <end position="1514"/>
    </location>
</feature>
<gene>
    <name evidence="2" type="ORF">ElyMa_006780800</name>
</gene>
<dbReference type="EMBL" id="BMAT01013591">
    <property type="protein sequence ID" value="GFS15842.1"/>
    <property type="molecule type" value="Genomic_DNA"/>
</dbReference>
<accession>A0AAV4IZH5</accession>
<protein>
    <submittedName>
        <fullName evidence="2">Uncharacterized protein</fullName>
    </submittedName>
</protein>
<feature type="compositionally biased region" description="Polar residues" evidence="1">
    <location>
        <begin position="1192"/>
        <end position="1207"/>
    </location>
</feature>
<feature type="compositionally biased region" description="Basic and acidic residues" evidence="1">
    <location>
        <begin position="1173"/>
        <end position="1185"/>
    </location>
</feature>
<feature type="region of interest" description="Disordered" evidence="1">
    <location>
        <begin position="882"/>
        <end position="1016"/>
    </location>
</feature>
<feature type="compositionally biased region" description="Polar residues" evidence="1">
    <location>
        <begin position="338"/>
        <end position="359"/>
    </location>
</feature>
<feature type="region of interest" description="Disordered" evidence="1">
    <location>
        <begin position="78"/>
        <end position="122"/>
    </location>
</feature>
<feature type="region of interest" description="Disordered" evidence="1">
    <location>
        <begin position="29"/>
        <end position="55"/>
    </location>
</feature>
<dbReference type="Proteomes" id="UP000762676">
    <property type="component" value="Unassembled WGS sequence"/>
</dbReference>
<feature type="compositionally biased region" description="Basic and acidic residues" evidence="1">
    <location>
        <begin position="928"/>
        <end position="947"/>
    </location>
</feature>
<feature type="compositionally biased region" description="Basic and acidic residues" evidence="1">
    <location>
        <begin position="38"/>
        <end position="50"/>
    </location>
</feature>
<name>A0AAV4IZH5_9GAST</name>
<feature type="region of interest" description="Disordered" evidence="1">
    <location>
        <begin position="1173"/>
        <end position="1207"/>
    </location>
</feature>